<proteinExistence type="predicted"/>
<sequence length="46" mass="4964">MVSYTASTWHWTSLGMLTMSIPAEHYYDSSSSDTAGCSLSLSLSIS</sequence>
<dbReference type="Gramene" id="Ma03_t24750.1">
    <property type="protein sequence ID" value="Ma03_p24750.1"/>
    <property type="gene ID" value="Ma03_g24750"/>
</dbReference>
<dbReference type="EnsemblPlants" id="Ma03_t24750.1">
    <property type="protein sequence ID" value="Ma03_p24750.1"/>
    <property type="gene ID" value="Ma03_g24750"/>
</dbReference>
<dbReference type="Proteomes" id="UP000012960">
    <property type="component" value="Unplaced"/>
</dbReference>
<reference evidence="1" key="1">
    <citation type="submission" date="2021-05" db="UniProtKB">
        <authorList>
            <consortium name="EnsemblPlants"/>
        </authorList>
    </citation>
    <scope>IDENTIFICATION</scope>
    <source>
        <strain evidence="1">subsp. malaccensis</strain>
    </source>
</reference>
<dbReference type="InParanoid" id="A0A804IFW9"/>
<evidence type="ECO:0000313" key="2">
    <source>
        <dbReference type="Proteomes" id="UP000012960"/>
    </source>
</evidence>
<protein>
    <submittedName>
        <fullName evidence="1">Uncharacterized protein</fullName>
    </submittedName>
</protein>
<organism evidence="1 2">
    <name type="scientific">Musa acuminata subsp. malaccensis</name>
    <name type="common">Wild banana</name>
    <name type="synonym">Musa malaccensis</name>
    <dbReference type="NCBI Taxonomy" id="214687"/>
    <lineage>
        <taxon>Eukaryota</taxon>
        <taxon>Viridiplantae</taxon>
        <taxon>Streptophyta</taxon>
        <taxon>Embryophyta</taxon>
        <taxon>Tracheophyta</taxon>
        <taxon>Spermatophyta</taxon>
        <taxon>Magnoliopsida</taxon>
        <taxon>Liliopsida</taxon>
        <taxon>Zingiberales</taxon>
        <taxon>Musaceae</taxon>
        <taxon>Musa</taxon>
    </lineage>
</organism>
<accession>A0A804IFW9</accession>
<dbReference type="AlphaFoldDB" id="A0A804IFW9"/>
<keyword evidence="2" id="KW-1185">Reference proteome</keyword>
<name>A0A804IFW9_MUSAM</name>
<evidence type="ECO:0000313" key="1">
    <source>
        <dbReference type="EnsemblPlants" id="Ma03_p24750.1"/>
    </source>
</evidence>